<sequence length="270" mass="30538">MSNFLQRTLSGFFFVVIVVGSILLSPYTFALAFAIISAWTVFEFHKLTNRQPDVEVIPLLSVLGSVILFLTSFFYASGIISYPGYSVYGFYIVLVLVVELYRKKNNPIHNWAYFLLGQIIIALPFSLLNYILYIETYHPLLLIAMFATIWINDTGAYLFGMTFGKHRLFERISPKKSWEGFVGGAITALISGYVFSLFIPEISLVSWLFFSEIVVIFGTFGDLLESLMKRTVQVKDSGDVIPGHGGLLDRFDSMLLVAPAIFIYLSFLFK</sequence>
<keyword evidence="8 13" id="KW-1133">Transmembrane helix</keyword>
<dbReference type="GO" id="GO:0016024">
    <property type="term" value="P:CDP-diacylglycerol biosynthetic process"/>
    <property type="evidence" value="ECO:0007669"/>
    <property type="project" value="TreeGrafter"/>
</dbReference>
<feature type="transmembrane region" description="Helical" evidence="13">
    <location>
        <begin position="205"/>
        <end position="224"/>
    </location>
</feature>
<keyword evidence="3" id="KW-1003">Cell membrane</keyword>
<evidence type="ECO:0000256" key="12">
    <source>
        <dbReference type="ARBA" id="ARBA00023264"/>
    </source>
</evidence>
<feature type="transmembrane region" description="Helical" evidence="13">
    <location>
        <begin position="180"/>
        <end position="199"/>
    </location>
</feature>
<dbReference type="GO" id="GO:0005886">
    <property type="term" value="C:plasma membrane"/>
    <property type="evidence" value="ECO:0007669"/>
    <property type="project" value="UniProtKB-SubCell"/>
</dbReference>
<dbReference type="Pfam" id="PF01148">
    <property type="entry name" value="CTP_transf_1"/>
    <property type="match status" value="1"/>
</dbReference>
<name>A0A644VK21_9ZZZZ</name>
<protein>
    <submittedName>
        <fullName evidence="14">Phosphatidate cytidylyltransferase</fullName>
        <ecNumber evidence="14">2.7.7.41</ecNumber>
    </submittedName>
</protein>
<feature type="transmembrane region" description="Helical" evidence="13">
    <location>
        <begin position="54"/>
        <end position="76"/>
    </location>
</feature>
<evidence type="ECO:0000256" key="5">
    <source>
        <dbReference type="ARBA" id="ARBA00022679"/>
    </source>
</evidence>
<proteinExistence type="inferred from homology"/>
<keyword evidence="9" id="KW-0443">Lipid metabolism</keyword>
<dbReference type="AlphaFoldDB" id="A0A644VK21"/>
<evidence type="ECO:0000256" key="11">
    <source>
        <dbReference type="ARBA" id="ARBA00023209"/>
    </source>
</evidence>
<evidence type="ECO:0000256" key="13">
    <source>
        <dbReference type="SAM" id="Phobius"/>
    </source>
</evidence>
<comment type="subcellular location">
    <subcellularLocation>
        <location evidence="1">Cell membrane</location>
        <topology evidence="1">Multi-pass membrane protein</topology>
    </subcellularLocation>
</comment>
<dbReference type="GO" id="GO:0004605">
    <property type="term" value="F:phosphatidate cytidylyltransferase activity"/>
    <property type="evidence" value="ECO:0007669"/>
    <property type="project" value="UniProtKB-EC"/>
</dbReference>
<evidence type="ECO:0000256" key="10">
    <source>
        <dbReference type="ARBA" id="ARBA00023136"/>
    </source>
</evidence>
<reference evidence="14" key="1">
    <citation type="submission" date="2019-08" db="EMBL/GenBank/DDBJ databases">
        <authorList>
            <person name="Kucharzyk K."/>
            <person name="Murdoch R.W."/>
            <person name="Higgins S."/>
            <person name="Loffler F."/>
        </authorList>
    </citation>
    <scope>NUCLEOTIDE SEQUENCE</scope>
</reference>
<dbReference type="PANTHER" id="PTHR46382">
    <property type="entry name" value="PHOSPHATIDATE CYTIDYLYLTRANSFERASE"/>
    <property type="match status" value="1"/>
</dbReference>
<keyword evidence="10 13" id="KW-0472">Membrane</keyword>
<dbReference type="PROSITE" id="PS01315">
    <property type="entry name" value="CDS"/>
    <property type="match status" value="1"/>
</dbReference>
<keyword evidence="7 14" id="KW-0548">Nucleotidyltransferase</keyword>
<evidence type="ECO:0000313" key="14">
    <source>
        <dbReference type="EMBL" id="MPL91012.1"/>
    </source>
</evidence>
<dbReference type="PANTHER" id="PTHR46382:SF1">
    <property type="entry name" value="PHOSPHATIDATE CYTIDYLYLTRANSFERASE"/>
    <property type="match status" value="1"/>
</dbReference>
<evidence type="ECO:0000256" key="7">
    <source>
        <dbReference type="ARBA" id="ARBA00022695"/>
    </source>
</evidence>
<feature type="transmembrane region" description="Helical" evidence="13">
    <location>
        <begin position="12"/>
        <end position="42"/>
    </location>
</feature>
<evidence type="ECO:0000256" key="9">
    <source>
        <dbReference type="ARBA" id="ARBA00023098"/>
    </source>
</evidence>
<feature type="transmembrane region" description="Helical" evidence="13">
    <location>
        <begin position="251"/>
        <end position="269"/>
    </location>
</feature>
<keyword evidence="6 13" id="KW-0812">Transmembrane</keyword>
<comment type="caution">
    <text evidence="14">The sequence shown here is derived from an EMBL/GenBank/DDBJ whole genome shotgun (WGS) entry which is preliminary data.</text>
</comment>
<accession>A0A644VK21</accession>
<evidence type="ECO:0000256" key="1">
    <source>
        <dbReference type="ARBA" id="ARBA00004651"/>
    </source>
</evidence>
<keyword evidence="5 14" id="KW-0808">Transferase</keyword>
<evidence type="ECO:0000256" key="2">
    <source>
        <dbReference type="ARBA" id="ARBA00010185"/>
    </source>
</evidence>
<evidence type="ECO:0000256" key="6">
    <source>
        <dbReference type="ARBA" id="ARBA00022692"/>
    </source>
</evidence>
<dbReference type="InterPro" id="IPR000374">
    <property type="entry name" value="PC_trans"/>
</dbReference>
<dbReference type="EC" id="2.7.7.41" evidence="14"/>
<gene>
    <name evidence="14" type="primary">cdsA_2</name>
    <name evidence="14" type="ORF">SDC9_37071</name>
</gene>
<evidence type="ECO:0000256" key="8">
    <source>
        <dbReference type="ARBA" id="ARBA00022989"/>
    </source>
</evidence>
<feature type="transmembrane region" description="Helical" evidence="13">
    <location>
        <begin position="113"/>
        <end position="134"/>
    </location>
</feature>
<organism evidence="14">
    <name type="scientific">bioreactor metagenome</name>
    <dbReference type="NCBI Taxonomy" id="1076179"/>
    <lineage>
        <taxon>unclassified sequences</taxon>
        <taxon>metagenomes</taxon>
        <taxon>ecological metagenomes</taxon>
    </lineage>
</organism>
<evidence type="ECO:0000256" key="3">
    <source>
        <dbReference type="ARBA" id="ARBA00022475"/>
    </source>
</evidence>
<feature type="transmembrane region" description="Helical" evidence="13">
    <location>
        <begin position="140"/>
        <end position="159"/>
    </location>
</feature>
<evidence type="ECO:0000256" key="4">
    <source>
        <dbReference type="ARBA" id="ARBA00022516"/>
    </source>
</evidence>
<keyword evidence="11" id="KW-0594">Phospholipid biosynthesis</keyword>
<comment type="similarity">
    <text evidence="2">Belongs to the CDS family.</text>
</comment>
<keyword evidence="4" id="KW-0444">Lipid biosynthesis</keyword>
<feature type="transmembrane region" description="Helical" evidence="13">
    <location>
        <begin position="82"/>
        <end position="101"/>
    </location>
</feature>
<keyword evidence="12" id="KW-1208">Phospholipid metabolism</keyword>
<dbReference type="EMBL" id="VSSQ01000318">
    <property type="protein sequence ID" value="MPL91012.1"/>
    <property type="molecule type" value="Genomic_DNA"/>
</dbReference>